<accession>A0A1X6WTN3</accession>
<dbReference type="CDD" id="cd00093">
    <property type="entry name" value="HTH_XRE"/>
    <property type="match status" value="1"/>
</dbReference>
<dbReference type="PANTHER" id="PTHR37038:SF13">
    <property type="entry name" value="HTH CRO_C1-TYPE DOMAIN-CONTAINING PROTEIN"/>
    <property type="match status" value="1"/>
</dbReference>
<dbReference type="SUPFAM" id="SSF47413">
    <property type="entry name" value="lambda repressor-like DNA-binding domains"/>
    <property type="match status" value="1"/>
</dbReference>
<sequence length="282" mass="32851">MANEGYTFKEIRKSRGLTQDDIVKNHISRVTLSKFENGKMVLSMSNFKYILNAVDLTLEEFDFIKNGYSYDKKQDIITSFNNLFSNTNNEINDEIIKKCEVYLSENCSVSIKCIKNVMYMLNFLNNSSNEKVTCYTKIYAADIWNELSVIDNWTLLDIKIINCCLHFFDKKSYLTISDMLIKNLNKYKNFSNIILLETSVYLNLTILFLMNNELKQAKKFSSLSLSKSLESKRIDYISLSMIRNGIICDKNSQIEKGLSLIEILNNKQLLEQINKEIAYFRT</sequence>
<dbReference type="Proteomes" id="UP000195918">
    <property type="component" value="Unassembled WGS sequence"/>
</dbReference>
<dbReference type="InterPro" id="IPR011990">
    <property type="entry name" value="TPR-like_helical_dom_sf"/>
</dbReference>
<name>A0A1X6WTN3_9ENTE</name>
<gene>
    <name evidence="2" type="ORF">FM121_12840</name>
</gene>
<evidence type="ECO:0000313" key="2">
    <source>
        <dbReference type="EMBL" id="SLM86976.1"/>
    </source>
</evidence>
<dbReference type="InterPro" id="IPR001387">
    <property type="entry name" value="Cro/C1-type_HTH"/>
</dbReference>
<dbReference type="PROSITE" id="PS50943">
    <property type="entry name" value="HTH_CROC1"/>
    <property type="match status" value="1"/>
</dbReference>
<dbReference type="Gene3D" id="1.25.40.10">
    <property type="entry name" value="Tetratricopeptide repeat domain"/>
    <property type="match status" value="1"/>
</dbReference>
<organism evidence="2 3">
    <name type="scientific">Vagococcus fluvialis bH819</name>
    <dbReference type="NCBI Taxonomy" id="1255619"/>
    <lineage>
        <taxon>Bacteria</taxon>
        <taxon>Bacillati</taxon>
        <taxon>Bacillota</taxon>
        <taxon>Bacilli</taxon>
        <taxon>Lactobacillales</taxon>
        <taxon>Enterococcaceae</taxon>
        <taxon>Vagococcus</taxon>
    </lineage>
</organism>
<proteinExistence type="predicted"/>
<dbReference type="SMART" id="SM00530">
    <property type="entry name" value="HTH_XRE"/>
    <property type="match status" value="1"/>
</dbReference>
<keyword evidence="3" id="KW-1185">Reference proteome</keyword>
<reference evidence="3" key="1">
    <citation type="submission" date="2017-02" db="EMBL/GenBank/DDBJ databases">
        <authorList>
            <person name="Dridi B."/>
        </authorList>
    </citation>
    <scope>NUCLEOTIDE SEQUENCE [LARGE SCALE GENOMIC DNA]</scope>
    <source>
        <strain evidence="3">bH819</strain>
    </source>
</reference>
<evidence type="ECO:0000313" key="3">
    <source>
        <dbReference type="Proteomes" id="UP000195918"/>
    </source>
</evidence>
<dbReference type="EMBL" id="FWFD01000018">
    <property type="protein sequence ID" value="SLM86976.1"/>
    <property type="molecule type" value="Genomic_DNA"/>
</dbReference>
<dbReference type="InterPro" id="IPR053163">
    <property type="entry name" value="HTH-type_regulator_Rgg"/>
</dbReference>
<protein>
    <submittedName>
        <fullName evidence="2">Transcriptional regulator, MutR family</fullName>
    </submittedName>
</protein>
<evidence type="ECO:0000259" key="1">
    <source>
        <dbReference type="PROSITE" id="PS50943"/>
    </source>
</evidence>
<dbReference type="PANTHER" id="PTHR37038">
    <property type="entry name" value="TRANSCRIPTIONAL REGULATOR-RELATED"/>
    <property type="match status" value="1"/>
</dbReference>
<dbReference type="GO" id="GO:0003677">
    <property type="term" value="F:DNA binding"/>
    <property type="evidence" value="ECO:0007669"/>
    <property type="project" value="InterPro"/>
</dbReference>
<dbReference type="OrthoDB" id="2360592at2"/>
<dbReference type="InterPro" id="IPR010982">
    <property type="entry name" value="Lambda_DNA-bd_dom_sf"/>
</dbReference>
<feature type="domain" description="HTH cro/C1-type" evidence="1">
    <location>
        <begin position="8"/>
        <end position="61"/>
    </location>
</feature>
<dbReference type="RefSeq" id="WP_086952604.1">
    <property type="nucleotide sequence ID" value="NZ_FWFD01000018.1"/>
</dbReference>
<dbReference type="AlphaFoldDB" id="A0A1X6WTN3"/>
<dbReference type="Pfam" id="PF12844">
    <property type="entry name" value="HTH_19"/>
    <property type="match status" value="1"/>
</dbReference>